<dbReference type="Gene3D" id="1.10.10.10">
    <property type="entry name" value="Winged helix-like DNA-binding domain superfamily/Winged helix DNA-binding domain"/>
    <property type="match status" value="1"/>
</dbReference>
<accession>A0A6V8L9T9</accession>
<dbReference type="SMART" id="SM00421">
    <property type="entry name" value="HTH_LUXR"/>
    <property type="match status" value="1"/>
</dbReference>
<sequence length="351" mass="38154">MGAQSDVWHLRMTGAVPSLVAWGATPDADLIYRRLLTLGPARAAALRQELGLSRQRIADALDELTSIGAAVAGLAAAPRDAIWTARTAPEVIASLRRSRLRQTVGDTARHRRTYATAPAGPIGQVARIGEGVRHLRTRAMTRTRLAELVGVARHEHLAMNPEHVFDAESARPAVSMDRTLLERGVHMRVLGVQAGSPDPMVWYGRTPTEAIPAYRAAVVVPMKLFVVDRRIAIFPVTPTDFDHGYLEVTQPAVVAALVALFEQQWAAGRDPEQHSLPRITLDPRELALIELLARGHTDTTAARELRISTRSVSSIVRGLMDRLGVDNRFQLGLALGALHVTAVPARTLSTA</sequence>
<dbReference type="AlphaFoldDB" id="A0A6V8L9T9"/>
<dbReference type="InterPro" id="IPR036388">
    <property type="entry name" value="WH-like_DNA-bd_sf"/>
</dbReference>
<keyword evidence="3" id="KW-1185">Reference proteome</keyword>
<dbReference type="PANTHER" id="PTHR34293:SF1">
    <property type="entry name" value="HTH-TYPE TRANSCRIPTIONAL REGULATOR TRMBL2"/>
    <property type="match status" value="1"/>
</dbReference>
<reference evidence="2 3" key="1">
    <citation type="submission" date="2020-03" db="EMBL/GenBank/DDBJ databases">
        <title>Whole genome shotgun sequence of Phytohabitans rumicis NBRC 108638.</title>
        <authorList>
            <person name="Komaki H."/>
            <person name="Tamura T."/>
        </authorList>
    </citation>
    <scope>NUCLEOTIDE SEQUENCE [LARGE SCALE GENOMIC DNA]</scope>
    <source>
        <strain evidence="2 3">NBRC 108638</strain>
    </source>
</reference>
<evidence type="ECO:0000259" key="1">
    <source>
        <dbReference type="PROSITE" id="PS50043"/>
    </source>
</evidence>
<feature type="domain" description="HTH luxR-type" evidence="1">
    <location>
        <begin position="274"/>
        <end position="339"/>
    </location>
</feature>
<dbReference type="GO" id="GO:0003677">
    <property type="term" value="F:DNA binding"/>
    <property type="evidence" value="ECO:0007669"/>
    <property type="project" value="InterPro"/>
</dbReference>
<dbReference type="SUPFAM" id="SSF46894">
    <property type="entry name" value="C-terminal effector domain of the bipartite response regulators"/>
    <property type="match status" value="1"/>
</dbReference>
<evidence type="ECO:0000313" key="2">
    <source>
        <dbReference type="EMBL" id="GFJ93992.1"/>
    </source>
</evidence>
<dbReference type="EMBL" id="BLPG01000001">
    <property type="protein sequence ID" value="GFJ93992.1"/>
    <property type="molecule type" value="Genomic_DNA"/>
</dbReference>
<name>A0A6V8L9T9_9ACTN</name>
<dbReference type="Proteomes" id="UP000482960">
    <property type="component" value="Unassembled WGS sequence"/>
</dbReference>
<dbReference type="InterPro" id="IPR016032">
    <property type="entry name" value="Sig_transdc_resp-reg_C-effctor"/>
</dbReference>
<comment type="caution">
    <text evidence="2">The sequence shown here is derived from an EMBL/GenBank/DDBJ whole genome shotgun (WGS) entry which is preliminary data.</text>
</comment>
<dbReference type="InterPro" id="IPR051797">
    <property type="entry name" value="TrmB-like"/>
</dbReference>
<dbReference type="RefSeq" id="WP_173080881.1">
    <property type="nucleotide sequence ID" value="NZ_BAABJB010000001.1"/>
</dbReference>
<dbReference type="PANTHER" id="PTHR34293">
    <property type="entry name" value="HTH-TYPE TRANSCRIPTIONAL REGULATOR TRMBL2"/>
    <property type="match status" value="1"/>
</dbReference>
<dbReference type="Pfam" id="PF00196">
    <property type="entry name" value="GerE"/>
    <property type="match status" value="1"/>
</dbReference>
<dbReference type="GO" id="GO:0006355">
    <property type="term" value="P:regulation of DNA-templated transcription"/>
    <property type="evidence" value="ECO:0007669"/>
    <property type="project" value="InterPro"/>
</dbReference>
<protein>
    <submittedName>
        <fullName evidence="2">Transcriptional regulator</fullName>
    </submittedName>
</protein>
<gene>
    <name evidence="2" type="ORF">Prum_076340</name>
</gene>
<dbReference type="InterPro" id="IPR000792">
    <property type="entry name" value="Tscrpt_reg_LuxR_C"/>
</dbReference>
<proteinExistence type="predicted"/>
<reference evidence="2 3" key="2">
    <citation type="submission" date="2020-03" db="EMBL/GenBank/DDBJ databases">
        <authorList>
            <person name="Ichikawa N."/>
            <person name="Kimura A."/>
            <person name="Kitahashi Y."/>
            <person name="Uohara A."/>
        </authorList>
    </citation>
    <scope>NUCLEOTIDE SEQUENCE [LARGE SCALE GENOMIC DNA]</scope>
    <source>
        <strain evidence="2 3">NBRC 108638</strain>
    </source>
</reference>
<evidence type="ECO:0000313" key="3">
    <source>
        <dbReference type="Proteomes" id="UP000482960"/>
    </source>
</evidence>
<dbReference type="PROSITE" id="PS50043">
    <property type="entry name" value="HTH_LUXR_2"/>
    <property type="match status" value="1"/>
</dbReference>
<organism evidence="2 3">
    <name type="scientific">Phytohabitans rumicis</name>
    <dbReference type="NCBI Taxonomy" id="1076125"/>
    <lineage>
        <taxon>Bacteria</taxon>
        <taxon>Bacillati</taxon>
        <taxon>Actinomycetota</taxon>
        <taxon>Actinomycetes</taxon>
        <taxon>Micromonosporales</taxon>
        <taxon>Micromonosporaceae</taxon>
    </lineage>
</organism>